<comment type="similarity">
    <text evidence="6">Belongs to the NAD kinase family.</text>
</comment>
<sequence>MRIAVHGKEFNRQTAPFITRIFEVLAHHNSGILVSEKFSKYLRPPAFKNIKFETFAIGDPLTDVDAMISIGGDGTLLDSVTYINKQEIPVLGINTGRLGFLATNSKEEAEHAITQVCEGNYTLDLRSVLKLETNQDVFGNLNFALNDVTIVKKDSSSMITIHTYIDGEFLNSYWADGIIVATPTGSTGYSLSCGGPLIFPRSGNFVITPVSPHNLTVRPIIVADGSEITFGVEGRSKKFLISLDSRVASVDATIKLTVSKADFRVKLIQLEGQHYFKTLRQKLNWGLDIRN</sequence>
<dbReference type="GO" id="GO:0051287">
    <property type="term" value="F:NAD binding"/>
    <property type="evidence" value="ECO:0007669"/>
    <property type="project" value="UniProtKB-ARBA"/>
</dbReference>
<proteinExistence type="inferred from homology"/>
<keyword evidence="6" id="KW-0963">Cytoplasm</keyword>
<dbReference type="EMBL" id="FUZU01000002">
    <property type="protein sequence ID" value="SKC75388.1"/>
    <property type="molecule type" value="Genomic_DNA"/>
</dbReference>
<dbReference type="GO" id="GO:0003951">
    <property type="term" value="F:NAD+ kinase activity"/>
    <property type="evidence" value="ECO:0007669"/>
    <property type="project" value="UniProtKB-UniRule"/>
</dbReference>
<evidence type="ECO:0000256" key="4">
    <source>
        <dbReference type="ARBA" id="ARBA00023027"/>
    </source>
</evidence>
<accession>A0A1T5LIZ7</accession>
<evidence type="ECO:0000256" key="5">
    <source>
        <dbReference type="ARBA" id="ARBA00047925"/>
    </source>
</evidence>
<feature type="binding site" evidence="6">
    <location>
        <position position="176"/>
    </location>
    <ligand>
        <name>NAD(+)</name>
        <dbReference type="ChEBI" id="CHEBI:57540"/>
    </ligand>
</feature>
<dbReference type="PANTHER" id="PTHR20275:SF0">
    <property type="entry name" value="NAD KINASE"/>
    <property type="match status" value="1"/>
</dbReference>
<dbReference type="OrthoDB" id="9774737at2"/>
<keyword evidence="1 6" id="KW-0808">Transferase</keyword>
<keyword evidence="2 6" id="KW-0418">Kinase</keyword>
<dbReference type="Pfam" id="PF01513">
    <property type="entry name" value="NAD_kinase"/>
    <property type="match status" value="1"/>
</dbReference>
<dbReference type="InterPro" id="IPR017438">
    <property type="entry name" value="ATP-NAD_kinase_N"/>
</dbReference>
<dbReference type="NCBIfam" id="NF002521">
    <property type="entry name" value="PRK01911.1"/>
    <property type="match status" value="1"/>
</dbReference>
<dbReference type="RefSeq" id="WP_079687781.1">
    <property type="nucleotide sequence ID" value="NZ_FUZU01000002.1"/>
</dbReference>
<reference evidence="7 8" key="1">
    <citation type="submission" date="2017-02" db="EMBL/GenBank/DDBJ databases">
        <authorList>
            <person name="Peterson S.W."/>
        </authorList>
    </citation>
    <scope>NUCLEOTIDE SEQUENCE [LARGE SCALE GENOMIC DNA]</scope>
    <source>
        <strain evidence="7 8">DSM 25262</strain>
    </source>
</reference>
<dbReference type="Proteomes" id="UP000190961">
    <property type="component" value="Unassembled WGS sequence"/>
</dbReference>
<evidence type="ECO:0000256" key="6">
    <source>
        <dbReference type="HAMAP-Rule" id="MF_00361"/>
    </source>
</evidence>
<evidence type="ECO:0000256" key="1">
    <source>
        <dbReference type="ARBA" id="ARBA00022679"/>
    </source>
</evidence>
<gene>
    <name evidence="6" type="primary">nadK</name>
    <name evidence="7" type="ORF">SAMN05660236_3240</name>
</gene>
<feature type="binding site" evidence="6">
    <location>
        <begin position="146"/>
        <end position="147"/>
    </location>
    <ligand>
        <name>NAD(+)</name>
        <dbReference type="ChEBI" id="CHEBI:57540"/>
    </ligand>
</feature>
<feature type="active site" description="Proton acceptor" evidence="6">
    <location>
        <position position="73"/>
    </location>
</feature>
<feature type="binding site" evidence="6">
    <location>
        <begin position="187"/>
        <end position="192"/>
    </location>
    <ligand>
        <name>NAD(+)</name>
        <dbReference type="ChEBI" id="CHEBI:57540"/>
    </ligand>
</feature>
<comment type="catalytic activity">
    <reaction evidence="5 6">
        <text>NAD(+) + ATP = ADP + NADP(+) + H(+)</text>
        <dbReference type="Rhea" id="RHEA:18629"/>
        <dbReference type="ChEBI" id="CHEBI:15378"/>
        <dbReference type="ChEBI" id="CHEBI:30616"/>
        <dbReference type="ChEBI" id="CHEBI:57540"/>
        <dbReference type="ChEBI" id="CHEBI:58349"/>
        <dbReference type="ChEBI" id="CHEBI:456216"/>
        <dbReference type="EC" id="2.7.1.23"/>
    </reaction>
</comment>
<keyword evidence="6" id="KW-0067">ATP-binding</keyword>
<dbReference type="InterPro" id="IPR002504">
    <property type="entry name" value="NADK"/>
</dbReference>
<dbReference type="EC" id="2.7.1.23" evidence="6"/>
<organism evidence="7 8">
    <name type="scientific">Ohtaekwangia koreensis</name>
    <dbReference type="NCBI Taxonomy" id="688867"/>
    <lineage>
        <taxon>Bacteria</taxon>
        <taxon>Pseudomonadati</taxon>
        <taxon>Bacteroidota</taxon>
        <taxon>Cytophagia</taxon>
        <taxon>Cytophagales</taxon>
        <taxon>Fulvivirgaceae</taxon>
        <taxon>Ohtaekwangia</taxon>
    </lineage>
</organism>
<dbReference type="Pfam" id="PF20143">
    <property type="entry name" value="NAD_kinase_C"/>
    <property type="match status" value="1"/>
</dbReference>
<dbReference type="GO" id="GO:0005524">
    <property type="term" value="F:ATP binding"/>
    <property type="evidence" value="ECO:0007669"/>
    <property type="project" value="UniProtKB-KW"/>
</dbReference>
<dbReference type="Gene3D" id="2.60.200.30">
    <property type="entry name" value="Probable inorganic polyphosphate/atp-NAD kinase, domain 2"/>
    <property type="match status" value="1"/>
</dbReference>
<dbReference type="GO" id="GO:0019674">
    <property type="term" value="P:NAD+ metabolic process"/>
    <property type="evidence" value="ECO:0007669"/>
    <property type="project" value="InterPro"/>
</dbReference>
<dbReference type="SUPFAM" id="SSF111331">
    <property type="entry name" value="NAD kinase/diacylglycerol kinase-like"/>
    <property type="match status" value="1"/>
</dbReference>
<dbReference type="HAMAP" id="MF_00361">
    <property type="entry name" value="NAD_kinase"/>
    <property type="match status" value="1"/>
</dbReference>
<evidence type="ECO:0000313" key="8">
    <source>
        <dbReference type="Proteomes" id="UP000190961"/>
    </source>
</evidence>
<keyword evidence="4 6" id="KW-0520">NAD</keyword>
<dbReference type="InterPro" id="IPR017437">
    <property type="entry name" value="ATP-NAD_kinase_PpnK-typ_C"/>
</dbReference>
<dbReference type="GO" id="GO:0005737">
    <property type="term" value="C:cytoplasm"/>
    <property type="evidence" value="ECO:0007669"/>
    <property type="project" value="UniProtKB-SubCell"/>
</dbReference>
<evidence type="ECO:0000256" key="2">
    <source>
        <dbReference type="ARBA" id="ARBA00022777"/>
    </source>
</evidence>
<dbReference type="InterPro" id="IPR016064">
    <property type="entry name" value="NAD/diacylglycerol_kinase_sf"/>
</dbReference>
<evidence type="ECO:0000256" key="3">
    <source>
        <dbReference type="ARBA" id="ARBA00022857"/>
    </source>
</evidence>
<dbReference type="Gene3D" id="3.40.50.10330">
    <property type="entry name" value="Probable inorganic polyphosphate/atp-NAD kinase, domain 1"/>
    <property type="match status" value="1"/>
</dbReference>
<dbReference type="AlphaFoldDB" id="A0A1T5LIZ7"/>
<keyword evidence="6" id="KW-0547">Nucleotide-binding</keyword>
<comment type="caution">
    <text evidence="6">Lacks conserved residue(s) required for the propagation of feature annotation.</text>
</comment>
<feature type="binding site" evidence="6">
    <location>
        <begin position="73"/>
        <end position="74"/>
    </location>
    <ligand>
        <name>NAD(+)</name>
        <dbReference type="ChEBI" id="CHEBI:57540"/>
    </ligand>
</feature>
<comment type="cofactor">
    <cofactor evidence="6">
        <name>a divalent metal cation</name>
        <dbReference type="ChEBI" id="CHEBI:60240"/>
    </cofactor>
</comment>
<evidence type="ECO:0000313" key="7">
    <source>
        <dbReference type="EMBL" id="SKC75388.1"/>
    </source>
</evidence>
<dbReference type="GO" id="GO:0006741">
    <property type="term" value="P:NADP+ biosynthetic process"/>
    <property type="evidence" value="ECO:0007669"/>
    <property type="project" value="UniProtKB-UniRule"/>
</dbReference>
<dbReference type="PANTHER" id="PTHR20275">
    <property type="entry name" value="NAD KINASE"/>
    <property type="match status" value="1"/>
</dbReference>
<comment type="function">
    <text evidence="6">Involved in the regulation of the intracellular balance of NAD and NADP, and is a key enzyme in the biosynthesis of NADP. Catalyzes specifically the phosphorylation on 2'-hydroxyl of the adenosine moiety of NAD to yield NADP.</text>
</comment>
<comment type="subcellular location">
    <subcellularLocation>
        <location evidence="6">Cytoplasm</location>
    </subcellularLocation>
</comment>
<name>A0A1T5LIZ7_9BACT</name>
<dbReference type="GO" id="GO:0046872">
    <property type="term" value="F:metal ion binding"/>
    <property type="evidence" value="ECO:0007669"/>
    <property type="project" value="UniProtKB-UniRule"/>
</dbReference>
<dbReference type="STRING" id="688867.SAMN05660236_3240"/>
<protein>
    <recommendedName>
        <fullName evidence="6">NAD kinase</fullName>
        <ecNumber evidence="6">2.7.1.23</ecNumber>
    </recommendedName>
    <alternativeName>
        <fullName evidence="6">ATP-dependent NAD kinase</fullName>
    </alternativeName>
</protein>
<keyword evidence="3 6" id="KW-0521">NADP</keyword>
<keyword evidence="8" id="KW-1185">Reference proteome</keyword>